<organism evidence="1 2">
    <name type="scientific">Ceratopteris richardii</name>
    <name type="common">Triangle waterfern</name>
    <dbReference type="NCBI Taxonomy" id="49495"/>
    <lineage>
        <taxon>Eukaryota</taxon>
        <taxon>Viridiplantae</taxon>
        <taxon>Streptophyta</taxon>
        <taxon>Embryophyta</taxon>
        <taxon>Tracheophyta</taxon>
        <taxon>Polypodiopsida</taxon>
        <taxon>Polypodiidae</taxon>
        <taxon>Polypodiales</taxon>
        <taxon>Pteridineae</taxon>
        <taxon>Pteridaceae</taxon>
        <taxon>Parkerioideae</taxon>
        <taxon>Ceratopteris</taxon>
    </lineage>
</organism>
<proteinExistence type="predicted"/>
<dbReference type="NCBIfam" id="TIGR01571">
    <property type="entry name" value="A_thal_Cys_rich"/>
    <property type="match status" value="1"/>
</dbReference>
<dbReference type="AlphaFoldDB" id="A0A8T2Q7P6"/>
<reference evidence="1" key="1">
    <citation type="submission" date="2021-08" db="EMBL/GenBank/DDBJ databases">
        <title>WGS assembly of Ceratopteris richardii.</title>
        <authorList>
            <person name="Marchant D.B."/>
            <person name="Chen G."/>
            <person name="Jenkins J."/>
            <person name="Shu S."/>
            <person name="Leebens-Mack J."/>
            <person name="Grimwood J."/>
            <person name="Schmutz J."/>
            <person name="Soltis P."/>
            <person name="Soltis D."/>
            <person name="Chen Z.-H."/>
        </authorList>
    </citation>
    <scope>NUCLEOTIDE SEQUENCE</scope>
    <source>
        <strain evidence="1">Whitten #5841</strain>
        <tissue evidence="1">Leaf</tissue>
    </source>
</reference>
<dbReference type="InterPro" id="IPR006461">
    <property type="entry name" value="PLAC_motif_containing"/>
</dbReference>
<dbReference type="Proteomes" id="UP000825935">
    <property type="component" value="Chromosome 37"/>
</dbReference>
<dbReference type="SUPFAM" id="SSF56672">
    <property type="entry name" value="DNA/RNA polymerases"/>
    <property type="match status" value="1"/>
</dbReference>
<name>A0A8T2Q7P6_CERRI</name>
<accession>A0A8T2Q7P6</accession>
<dbReference type="Gene3D" id="3.30.70.270">
    <property type="match status" value="1"/>
</dbReference>
<dbReference type="OrthoDB" id="1045822at2759"/>
<dbReference type="PANTHER" id="PTHR15907">
    <property type="entry name" value="DUF614 FAMILY PROTEIN-RELATED"/>
    <property type="match status" value="1"/>
</dbReference>
<dbReference type="InterPro" id="IPR043502">
    <property type="entry name" value="DNA/RNA_pol_sf"/>
</dbReference>
<protein>
    <submittedName>
        <fullName evidence="1">Uncharacterized protein</fullName>
    </submittedName>
</protein>
<dbReference type="EMBL" id="CM035442">
    <property type="protein sequence ID" value="KAH7279804.1"/>
    <property type="molecule type" value="Genomic_DNA"/>
</dbReference>
<dbReference type="InterPro" id="IPR043128">
    <property type="entry name" value="Rev_trsase/Diguanyl_cyclase"/>
</dbReference>
<sequence length="173" mass="19716">MPIPQIPKEVQKFLGHAGYHRRFIQMYSEIAQPLSRLTNSQNPQAWSSSICTCCNDMRSCCLGLWCPCILFTRNAEVLEGRPWTDPCLMHAWLWSVAAGVGCSVTHGTLFGFPISCIPCYAYGYRKILRSKHNLEDASFDDDFLSLLLKVFQAQERLISTSLRHPIMPIMERS</sequence>
<gene>
    <name evidence="1" type="ORF">KP509_37G038000</name>
</gene>
<keyword evidence="2" id="KW-1185">Reference proteome</keyword>
<evidence type="ECO:0000313" key="1">
    <source>
        <dbReference type="EMBL" id="KAH7279804.1"/>
    </source>
</evidence>
<comment type="caution">
    <text evidence="1">The sequence shown here is derived from an EMBL/GenBank/DDBJ whole genome shotgun (WGS) entry which is preliminary data.</text>
</comment>
<dbReference type="Pfam" id="PF04749">
    <property type="entry name" value="PLAC8"/>
    <property type="match status" value="1"/>
</dbReference>
<evidence type="ECO:0000313" key="2">
    <source>
        <dbReference type="Proteomes" id="UP000825935"/>
    </source>
</evidence>